<reference evidence="1 2" key="1">
    <citation type="submission" date="2019-01" db="EMBL/GenBank/DDBJ databases">
        <authorList>
            <consortium name="Pathogen Informatics"/>
        </authorList>
    </citation>
    <scope>NUCLEOTIDE SEQUENCE [LARGE SCALE GENOMIC DNA]</scope>
    <source>
        <strain evidence="1 2">NCTC10179</strain>
    </source>
</reference>
<proteinExistence type="predicted"/>
<evidence type="ECO:0000313" key="2">
    <source>
        <dbReference type="Proteomes" id="UP000289497"/>
    </source>
</evidence>
<dbReference type="AlphaFoldDB" id="A0A449B5P6"/>
<dbReference type="Proteomes" id="UP000289497">
    <property type="component" value="Chromosome"/>
</dbReference>
<name>A0A449B5P6_9BACT</name>
<gene>
    <name evidence="1" type="ORF">NCTC10179_00083</name>
</gene>
<protein>
    <submittedName>
        <fullName evidence="1">Uncharacterized protein</fullName>
    </submittedName>
</protein>
<sequence length="322" mass="38162">MENNILLNFAKEICSISDNIVIQGSFAIYLNGFLNRKSNDIDVIFSENLPISNRLIIWNKIEKNFAIERVIRNSILMKEIEINYKSFNFRLESVLQKNVPSEFVIYKNGLKFCNTFFCLVSKLCQLGFLLNKINSDSTKDEFQKLNDCLNDIKIIDNDTNLLNDLKKNKKNCLKIFINDSVFKFIFAQYNYSLNLFKPEFFILKLNFSEDQKRLLLKIKDALIKLDILKNLEECQKFIERKEEFKKIFSKINPYILGGKNMLVYFESEENLLKILNYLKIKFEINLCINNVLLIVNRIRNNILELNLVDLIHLIFQENYYDE</sequence>
<evidence type="ECO:0000313" key="1">
    <source>
        <dbReference type="EMBL" id="VEU75927.1"/>
    </source>
</evidence>
<dbReference type="RefSeq" id="WP_036434157.1">
    <property type="nucleotide sequence ID" value="NZ_LR215039.1"/>
</dbReference>
<dbReference type="EMBL" id="LR215039">
    <property type="protein sequence ID" value="VEU75927.1"/>
    <property type="molecule type" value="Genomic_DNA"/>
</dbReference>
<accession>A0A449B5P6</accession>
<keyword evidence="2" id="KW-1185">Reference proteome</keyword>
<dbReference type="KEGG" id="mcou:NCTC10179_00083"/>
<dbReference type="OrthoDB" id="400179at2"/>
<organism evidence="1 2">
    <name type="scientific">Mycoplasmopsis columboralis</name>
    <dbReference type="NCBI Taxonomy" id="171282"/>
    <lineage>
        <taxon>Bacteria</taxon>
        <taxon>Bacillati</taxon>
        <taxon>Mycoplasmatota</taxon>
        <taxon>Mycoplasmoidales</taxon>
        <taxon>Metamycoplasmataceae</taxon>
        <taxon>Mycoplasmopsis</taxon>
    </lineage>
</organism>